<evidence type="ECO:0000256" key="2">
    <source>
        <dbReference type="ARBA" id="ARBA00022598"/>
    </source>
</evidence>
<evidence type="ECO:0000313" key="5">
    <source>
        <dbReference type="EMBL" id="GAH17327.1"/>
    </source>
</evidence>
<dbReference type="Pfam" id="PF01268">
    <property type="entry name" value="FTHFS"/>
    <property type="match status" value="1"/>
</dbReference>
<keyword evidence="1" id="KW-0554">One-carbon metabolism</keyword>
<dbReference type="Gene3D" id="3.30.1510.10">
    <property type="entry name" value="Domain 2, N(10)-formyltetrahydrofolate synthetase"/>
    <property type="match status" value="1"/>
</dbReference>
<evidence type="ECO:0000256" key="4">
    <source>
        <dbReference type="ARBA" id="ARBA00022840"/>
    </source>
</evidence>
<reference evidence="5" key="1">
    <citation type="journal article" date="2014" name="Front. Microbiol.">
        <title>High frequency of phylogenetically diverse reductive dehalogenase-homologous genes in deep subseafloor sedimentary metagenomes.</title>
        <authorList>
            <person name="Kawai M."/>
            <person name="Futagami T."/>
            <person name="Toyoda A."/>
            <person name="Takaki Y."/>
            <person name="Nishi S."/>
            <person name="Hori S."/>
            <person name="Arai W."/>
            <person name="Tsubouchi T."/>
            <person name="Morono Y."/>
            <person name="Uchiyama I."/>
            <person name="Ito T."/>
            <person name="Fujiyama A."/>
            <person name="Inagaki F."/>
            <person name="Takami H."/>
        </authorList>
    </citation>
    <scope>NUCLEOTIDE SEQUENCE</scope>
    <source>
        <strain evidence="5">Expedition CK06-06</strain>
    </source>
</reference>
<dbReference type="EMBL" id="BART01031781">
    <property type="protein sequence ID" value="GAH17327.1"/>
    <property type="molecule type" value="Genomic_DNA"/>
</dbReference>
<organism evidence="5">
    <name type="scientific">marine sediment metagenome</name>
    <dbReference type="NCBI Taxonomy" id="412755"/>
    <lineage>
        <taxon>unclassified sequences</taxon>
        <taxon>metagenomes</taxon>
        <taxon>ecological metagenomes</taxon>
    </lineage>
</organism>
<dbReference type="InterPro" id="IPR000559">
    <property type="entry name" value="Formate_THF_ligase"/>
</dbReference>
<proteinExistence type="predicted"/>
<name>X1DAP9_9ZZZZ</name>
<feature type="non-terminal residue" evidence="5">
    <location>
        <position position="1"/>
    </location>
</feature>
<evidence type="ECO:0008006" key="6">
    <source>
        <dbReference type="Google" id="ProtNLM"/>
    </source>
</evidence>
<comment type="caution">
    <text evidence="5">The sequence shown here is derived from an EMBL/GenBank/DDBJ whole genome shotgun (WGS) entry which is preliminary data.</text>
</comment>
<dbReference type="SUPFAM" id="SSF52540">
    <property type="entry name" value="P-loop containing nucleoside triphosphate hydrolases"/>
    <property type="match status" value="1"/>
</dbReference>
<keyword evidence="3" id="KW-0547">Nucleotide-binding</keyword>
<keyword evidence="2" id="KW-0436">Ligase</keyword>
<evidence type="ECO:0000256" key="3">
    <source>
        <dbReference type="ARBA" id="ARBA00022741"/>
    </source>
</evidence>
<sequence>LNINPFSITLNRVVDISDRAMRKIVIGLGGRANGVPRETGYDITVASEVMAILALTNGLFDLRERLGRMVIGSNYDGEPVTAEDLKCAGAMTVLLKDAIKPNLLQTLEHTPCFVHTGPFANIAHGNSSVLADLMAIKLGDYVVTESGFGADCGAEKFMNIKFVSF</sequence>
<accession>X1DAP9</accession>
<evidence type="ECO:0000256" key="1">
    <source>
        <dbReference type="ARBA" id="ARBA00022563"/>
    </source>
</evidence>
<dbReference type="GO" id="GO:0005524">
    <property type="term" value="F:ATP binding"/>
    <property type="evidence" value="ECO:0007669"/>
    <property type="project" value="UniProtKB-KW"/>
</dbReference>
<dbReference type="GO" id="GO:0004329">
    <property type="term" value="F:formate-tetrahydrofolate ligase activity"/>
    <property type="evidence" value="ECO:0007669"/>
    <property type="project" value="InterPro"/>
</dbReference>
<protein>
    <recommendedName>
        <fullName evidence="6">Formyltetrahydrofolate synthetase</fullName>
    </recommendedName>
</protein>
<keyword evidence="4" id="KW-0067">ATP-binding</keyword>
<dbReference type="AlphaFoldDB" id="X1DAP9"/>
<dbReference type="InterPro" id="IPR027417">
    <property type="entry name" value="P-loop_NTPase"/>
</dbReference>
<gene>
    <name evidence="5" type="ORF">S01H4_55121</name>
</gene>
<dbReference type="GO" id="GO:0006730">
    <property type="term" value="P:one-carbon metabolic process"/>
    <property type="evidence" value="ECO:0007669"/>
    <property type="project" value="UniProtKB-KW"/>
</dbReference>